<keyword evidence="2" id="KW-1133">Transmembrane helix</keyword>
<evidence type="ECO:0000256" key="2">
    <source>
        <dbReference type="SAM" id="Phobius"/>
    </source>
</evidence>
<evidence type="ECO:0000256" key="1">
    <source>
        <dbReference type="SAM" id="MobiDB-lite"/>
    </source>
</evidence>
<dbReference type="AlphaFoldDB" id="A0A8J6QEJ1"/>
<sequence>MTWQTSNWLVGIFGSFATLVAVITVLAMIGWIGAYCYWHWPNRHVSLPTLYFGVLWRLAVGLVMVMALFTFSSNSPKVTLEPDYSAEQQATQQQLNKPTQPINDLSPEQLTPEQRSAKLEALREQQKQQSEAE</sequence>
<feature type="compositionally biased region" description="Polar residues" evidence="1">
    <location>
        <begin position="86"/>
        <end position="114"/>
    </location>
</feature>
<name>A0A8J6QEJ1_9GAMM</name>
<evidence type="ECO:0000313" key="4">
    <source>
        <dbReference type="Proteomes" id="UP000638014"/>
    </source>
</evidence>
<comment type="caution">
    <text evidence="3">The sequence shown here is derived from an EMBL/GenBank/DDBJ whole genome shotgun (WGS) entry which is preliminary data.</text>
</comment>
<feature type="transmembrane region" description="Helical" evidence="2">
    <location>
        <begin position="50"/>
        <end position="71"/>
    </location>
</feature>
<gene>
    <name evidence="3" type="ORF">IC617_01630</name>
</gene>
<feature type="transmembrane region" description="Helical" evidence="2">
    <location>
        <begin position="12"/>
        <end position="38"/>
    </location>
</feature>
<proteinExistence type="predicted"/>
<keyword evidence="2" id="KW-0472">Membrane</keyword>
<dbReference type="EMBL" id="JACXAF010000001">
    <property type="protein sequence ID" value="MBD1388119.1"/>
    <property type="molecule type" value="Genomic_DNA"/>
</dbReference>
<evidence type="ECO:0000313" key="3">
    <source>
        <dbReference type="EMBL" id="MBD1388119.1"/>
    </source>
</evidence>
<dbReference type="RefSeq" id="WP_191143232.1">
    <property type="nucleotide sequence ID" value="NZ_JACXAF010000001.1"/>
</dbReference>
<reference evidence="3" key="1">
    <citation type="submission" date="2020-09" db="EMBL/GenBank/DDBJ databases">
        <title>A novel bacterium of genus Neiella, isolated from South China Sea.</title>
        <authorList>
            <person name="Huang H."/>
            <person name="Mo K."/>
            <person name="Hu Y."/>
        </authorList>
    </citation>
    <scope>NUCLEOTIDE SEQUENCE</scope>
    <source>
        <strain evidence="3">HB171785</strain>
    </source>
</reference>
<feature type="region of interest" description="Disordered" evidence="1">
    <location>
        <begin position="82"/>
        <end position="133"/>
    </location>
</feature>
<feature type="compositionally biased region" description="Basic and acidic residues" evidence="1">
    <location>
        <begin position="115"/>
        <end position="126"/>
    </location>
</feature>
<accession>A0A8J6QEJ1</accession>
<organism evidence="3 4">
    <name type="scientific">Neiella litorisoli</name>
    <dbReference type="NCBI Taxonomy" id="2771431"/>
    <lineage>
        <taxon>Bacteria</taxon>
        <taxon>Pseudomonadati</taxon>
        <taxon>Pseudomonadota</taxon>
        <taxon>Gammaproteobacteria</taxon>
        <taxon>Alteromonadales</taxon>
        <taxon>Echinimonadaceae</taxon>
        <taxon>Neiella</taxon>
    </lineage>
</organism>
<protein>
    <submittedName>
        <fullName evidence="3">Cell envelope integrity protein TolA</fullName>
    </submittedName>
</protein>
<keyword evidence="2" id="KW-0812">Transmembrane</keyword>
<dbReference type="Proteomes" id="UP000638014">
    <property type="component" value="Unassembled WGS sequence"/>
</dbReference>
<keyword evidence="4" id="KW-1185">Reference proteome</keyword>